<keyword evidence="1" id="KW-0175">Coiled coil</keyword>
<dbReference type="AlphaFoldDB" id="A0AAU9K2G5"/>
<comment type="caution">
    <text evidence="2">The sequence shown here is derived from an EMBL/GenBank/DDBJ whole genome shotgun (WGS) entry which is preliminary data.</text>
</comment>
<dbReference type="EMBL" id="CAJZBQ010000053">
    <property type="protein sequence ID" value="CAG9331371.1"/>
    <property type="molecule type" value="Genomic_DNA"/>
</dbReference>
<evidence type="ECO:0000256" key="1">
    <source>
        <dbReference type="SAM" id="Coils"/>
    </source>
</evidence>
<organism evidence="2 3">
    <name type="scientific">Blepharisma stoltei</name>
    <dbReference type="NCBI Taxonomy" id="1481888"/>
    <lineage>
        <taxon>Eukaryota</taxon>
        <taxon>Sar</taxon>
        <taxon>Alveolata</taxon>
        <taxon>Ciliophora</taxon>
        <taxon>Postciliodesmatophora</taxon>
        <taxon>Heterotrichea</taxon>
        <taxon>Heterotrichida</taxon>
        <taxon>Blepharismidae</taxon>
        <taxon>Blepharisma</taxon>
    </lineage>
</organism>
<proteinExistence type="predicted"/>
<protein>
    <submittedName>
        <fullName evidence="2">Uncharacterized protein</fullName>
    </submittedName>
</protein>
<feature type="coiled-coil region" evidence="1">
    <location>
        <begin position="84"/>
        <end position="161"/>
    </location>
</feature>
<accession>A0AAU9K2G5</accession>
<keyword evidence="3" id="KW-1185">Reference proteome</keyword>
<dbReference type="Proteomes" id="UP001162131">
    <property type="component" value="Unassembled WGS sequence"/>
</dbReference>
<evidence type="ECO:0000313" key="3">
    <source>
        <dbReference type="Proteomes" id="UP001162131"/>
    </source>
</evidence>
<name>A0AAU9K2G5_9CILI</name>
<reference evidence="2" key="1">
    <citation type="submission" date="2021-09" db="EMBL/GenBank/DDBJ databases">
        <authorList>
            <consortium name="AG Swart"/>
            <person name="Singh M."/>
            <person name="Singh A."/>
            <person name="Seah K."/>
            <person name="Emmerich C."/>
        </authorList>
    </citation>
    <scope>NUCLEOTIDE SEQUENCE</scope>
    <source>
        <strain evidence="2">ATCC30299</strain>
    </source>
</reference>
<sequence>MENNILQEAQDWKTCISESKQNIEAIFSSFKLNNSKEGESLMRKNKIYLMDLRKKERQLKFSVEKVKTQLNNQREYTDSLVDQLKSYEFEKMGLTREIQAAKDLETKELNKLGIDTTGDREIVMKALKDEHAKRIKLSEELQSLKQILDSKQAKCKEIEDSIKKIPESLQLMQTSVTNFQLQCDAFTSKFHENLNSEIMEIEEGEKEESDTKMIIETLEEAKACENPA</sequence>
<gene>
    <name evidence="2" type="ORF">BSTOLATCC_MIC53443</name>
</gene>
<evidence type="ECO:0000313" key="2">
    <source>
        <dbReference type="EMBL" id="CAG9331371.1"/>
    </source>
</evidence>